<reference evidence="2 3" key="1">
    <citation type="submission" date="2020-08" db="EMBL/GenBank/DDBJ databases">
        <title>Genomic Encyclopedia of Type Strains, Phase IV (KMG-IV): sequencing the most valuable type-strain genomes for metagenomic binning, comparative biology and taxonomic classification.</title>
        <authorList>
            <person name="Goeker M."/>
        </authorList>
    </citation>
    <scope>NUCLEOTIDE SEQUENCE [LARGE SCALE GENOMIC DNA]</scope>
    <source>
        <strain evidence="2 3">DSM 24696</strain>
    </source>
</reference>
<dbReference type="AlphaFoldDB" id="A0A840QT74"/>
<dbReference type="Proteomes" id="UP000551878">
    <property type="component" value="Unassembled WGS sequence"/>
</dbReference>
<comment type="caution">
    <text evidence="2">The sequence shown here is derived from an EMBL/GenBank/DDBJ whole genome shotgun (WGS) entry which is preliminary data.</text>
</comment>
<feature type="compositionally biased region" description="Gly residues" evidence="1">
    <location>
        <begin position="74"/>
        <end position="84"/>
    </location>
</feature>
<keyword evidence="2" id="KW-0167">Capsid protein</keyword>
<protein>
    <submittedName>
        <fullName evidence="2">Spore coat protein D</fullName>
    </submittedName>
</protein>
<accession>A0A840QT74</accession>
<dbReference type="EMBL" id="JACHHB010000013">
    <property type="protein sequence ID" value="MBB5174513.1"/>
    <property type="molecule type" value="Genomic_DNA"/>
</dbReference>
<dbReference type="InterPro" id="IPR020108">
    <property type="entry name" value="Spore_coat_CotD"/>
</dbReference>
<keyword evidence="3" id="KW-1185">Reference proteome</keyword>
<keyword evidence="2" id="KW-0946">Virion</keyword>
<name>A0A840QT74_9BACI</name>
<evidence type="ECO:0000313" key="2">
    <source>
        <dbReference type="EMBL" id="MBB5174513.1"/>
    </source>
</evidence>
<gene>
    <name evidence="2" type="ORF">HNQ41_002728</name>
</gene>
<proteinExistence type="predicted"/>
<evidence type="ECO:0000313" key="3">
    <source>
        <dbReference type="Proteomes" id="UP000551878"/>
    </source>
</evidence>
<organism evidence="2 3">
    <name type="scientific">Texcoconibacillus texcoconensis</name>
    <dbReference type="NCBI Taxonomy" id="1095777"/>
    <lineage>
        <taxon>Bacteria</taxon>
        <taxon>Bacillati</taxon>
        <taxon>Bacillota</taxon>
        <taxon>Bacilli</taxon>
        <taxon>Bacillales</taxon>
        <taxon>Bacillaceae</taxon>
        <taxon>Texcoconibacillus</taxon>
    </lineage>
</organism>
<dbReference type="Pfam" id="PF11122">
    <property type="entry name" value="Spore-coat_CotD"/>
    <property type="match status" value="1"/>
</dbReference>
<evidence type="ECO:0000256" key="1">
    <source>
        <dbReference type="SAM" id="MobiDB-lite"/>
    </source>
</evidence>
<feature type="region of interest" description="Disordered" evidence="1">
    <location>
        <begin position="62"/>
        <end position="105"/>
    </location>
</feature>
<dbReference type="RefSeq" id="WP_246421687.1">
    <property type="nucleotide sequence ID" value="NZ_JACHHB010000013.1"/>
</dbReference>
<sequence length="105" mass="11829">MFPRSPHGQPRGYMMQPRVHPTRYDQRHFCCDYVVPEVHPSHTKNIYHHRYNHVHQFPHSESRYDTVSHQHFVGGPGPMAGPGGAPGPGPMAGPGGAPGRRRGWF</sequence>